<dbReference type="EMBL" id="PZPL01000001">
    <property type="protein sequence ID" value="PTL72148.1"/>
    <property type="molecule type" value="Genomic_DNA"/>
</dbReference>
<dbReference type="RefSeq" id="WP_055794043.1">
    <property type="nucleotide sequence ID" value="NZ_PZPL01000001.1"/>
</dbReference>
<keyword evidence="3" id="KW-1185">Reference proteome</keyword>
<sequence>MPHRSAAIASVPHLRTVVSRARQRAVAEILAHLVVALAFASVLLLAVSASFAGLLPAPTPVPAFEAWSLMRTSATLQIGVGVLATALAALAKAAGCGSHPDRWCIVAALSAAGGALLLVAPPV</sequence>
<keyword evidence="1" id="KW-0472">Membrane</keyword>
<name>A0A2T4URJ2_9MICO</name>
<accession>A0A2T4URJ2</accession>
<feature type="transmembrane region" description="Helical" evidence="1">
    <location>
        <begin position="103"/>
        <end position="120"/>
    </location>
</feature>
<evidence type="ECO:0000256" key="1">
    <source>
        <dbReference type="SAM" id="Phobius"/>
    </source>
</evidence>
<keyword evidence="1" id="KW-0812">Transmembrane</keyword>
<evidence type="ECO:0000313" key="3">
    <source>
        <dbReference type="Proteomes" id="UP000241085"/>
    </source>
</evidence>
<evidence type="ECO:0000313" key="2">
    <source>
        <dbReference type="EMBL" id="PTL72148.1"/>
    </source>
</evidence>
<organism evidence="2 3">
    <name type="scientific">Rathayibacter caricis DSM 15933</name>
    <dbReference type="NCBI Taxonomy" id="1328867"/>
    <lineage>
        <taxon>Bacteria</taxon>
        <taxon>Bacillati</taxon>
        <taxon>Actinomycetota</taxon>
        <taxon>Actinomycetes</taxon>
        <taxon>Micrococcales</taxon>
        <taxon>Microbacteriaceae</taxon>
        <taxon>Rathayibacter</taxon>
    </lineage>
</organism>
<dbReference type="Proteomes" id="UP000241085">
    <property type="component" value="Unassembled WGS sequence"/>
</dbReference>
<gene>
    <name evidence="2" type="ORF">C1I63_04345</name>
</gene>
<comment type="caution">
    <text evidence="2">The sequence shown here is derived from an EMBL/GenBank/DDBJ whole genome shotgun (WGS) entry which is preliminary data.</text>
</comment>
<feature type="transmembrane region" description="Helical" evidence="1">
    <location>
        <begin position="74"/>
        <end position="91"/>
    </location>
</feature>
<reference evidence="2 3" key="1">
    <citation type="submission" date="2018-03" db="EMBL/GenBank/DDBJ databases">
        <title>Bacteriophage NCPPB3778 and a type I-E CRISPR drive the evolution of the US Biological Select Agent, Rathayibacter toxicus.</title>
        <authorList>
            <person name="Davis E.W.II."/>
            <person name="Tabima J.F."/>
            <person name="Weisberg A.J."/>
            <person name="Dantas Lopes L."/>
            <person name="Wiseman M.S."/>
            <person name="Wiseman M.S."/>
            <person name="Pupko T."/>
            <person name="Belcher M.S."/>
            <person name="Sechler A.J."/>
            <person name="Tancos M.A."/>
            <person name="Schroeder B.K."/>
            <person name="Murray T.D."/>
            <person name="Luster D.G."/>
            <person name="Schneider W.L."/>
            <person name="Rogers E."/>
            <person name="Andreote F.D."/>
            <person name="Grunwald N.J."/>
            <person name="Putnam M.L."/>
            <person name="Chang J.H."/>
        </authorList>
    </citation>
    <scope>NUCLEOTIDE SEQUENCE [LARGE SCALE GENOMIC DNA]</scope>
    <source>
        <strain evidence="2 3">DSM 15933</strain>
    </source>
</reference>
<dbReference type="AlphaFoldDB" id="A0A2T4URJ2"/>
<proteinExistence type="predicted"/>
<keyword evidence="1" id="KW-1133">Transmembrane helix</keyword>
<feature type="transmembrane region" description="Helical" evidence="1">
    <location>
        <begin position="29"/>
        <end position="54"/>
    </location>
</feature>
<protein>
    <submittedName>
        <fullName evidence="2">Uncharacterized protein</fullName>
    </submittedName>
</protein>